<feature type="transmembrane region" description="Helical" evidence="1">
    <location>
        <begin position="132"/>
        <end position="157"/>
    </location>
</feature>
<keyword evidence="3" id="KW-1185">Reference proteome</keyword>
<dbReference type="Proteomes" id="UP001299235">
    <property type="component" value="Unassembled WGS sequence"/>
</dbReference>
<sequence>MFTMKKDTRYLVSVALMAAIVILLANTPLGMIQLPIIKATTVHIPVIIGAILLGPSAGAILGAIFGICSLISNTTAPTLLSFAFSPFLSTTGLVGVVKAIWISVGCRIMIGVISGWLWILFRKLKANSYLSLIITGFIGSMVNTIFVMGSIYLLFAGQYAAAKDVARTAVFGLIMGTVTASGIPEAIAAAILVTVITKALLKVVSNLSNASAN</sequence>
<proteinExistence type="predicted"/>
<accession>A0ABS8EY52</accession>
<dbReference type="Pfam" id="PF12822">
    <property type="entry name" value="ECF_trnsprt"/>
    <property type="match status" value="1"/>
</dbReference>
<dbReference type="InterPro" id="IPR024529">
    <property type="entry name" value="ECF_trnsprt_substrate-spec"/>
</dbReference>
<name>A0ABS8EY52_9FIRM</name>
<keyword evidence="1" id="KW-1133">Transmembrane helix</keyword>
<feature type="transmembrane region" description="Helical" evidence="1">
    <location>
        <begin position="12"/>
        <end position="36"/>
    </location>
</feature>
<evidence type="ECO:0000256" key="1">
    <source>
        <dbReference type="SAM" id="Phobius"/>
    </source>
</evidence>
<keyword evidence="1" id="KW-0812">Transmembrane</keyword>
<dbReference type="PRINTS" id="PR01656">
    <property type="entry name" value="VACCYTOTOXIN"/>
</dbReference>
<comment type="caution">
    <text evidence="2">The sequence shown here is derived from an EMBL/GenBank/DDBJ whole genome shotgun (WGS) entry which is preliminary data.</text>
</comment>
<organism evidence="2 3">
    <name type="scientific">Hominisplanchenecus faecis</name>
    <dbReference type="NCBI Taxonomy" id="2885351"/>
    <lineage>
        <taxon>Bacteria</taxon>
        <taxon>Bacillati</taxon>
        <taxon>Bacillota</taxon>
        <taxon>Clostridia</taxon>
        <taxon>Lachnospirales</taxon>
        <taxon>Lachnospiraceae</taxon>
        <taxon>Hominisplanchenecus</taxon>
    </lineage>
</organism>
<feature type="transmembrane region" description="Helical" evidence="1">
    <location>
        <begin position="75"/>
        <end position="94"/>
    </location>
</feature>
<keyword evidence="1" id="KW-0472">Membrane</keyword>
<dbReference type="InterPro" id="IPR003842">
    <property type="entry name" value="Vacuolating_cytotoxin"/>
</dbReference>
<dbReference type="Gene3D" id="1.10.1760.20">
    <property type="match status" value="1"/>
</dbReference>
<dbReference type="EMBL" id="JAJEQE010000038">
    <property type="protein sequence ID" value="MCC2149684.1"/>
    <property type="molecule type" value="Genomic_DNA"/>
</dbReference>
<dbReference type="RefSeq" id="WP_248835679.1">
    <property type="nucleotide sequence ID" value="NZ_JAJEQE010000038.1"/>
</dbReference>
<feature type="transmembrane region" description="Helical" evidence="1">
    <location>
        <begin position="100"/>
        <end position="120"/>
    </location>
</feature>
<evidence type="ECO:0000313" key="2">
    <source>
        <dbReference type="EMBL" id="MCC2149684.1"/>
    </source>
</evidence>
<reference evidence="2 3" key="1">
    <citation type="submission" date="2021-10" db="EMBL/GenBank/DDBJ databases">
        <title>Anaerobic single-cell dispensing facilitates the cultivation of human gut bacteria.</title>
        <authorList>
            <person name="Afrizal A."/>
        </authorList>
    </citation>
    <scope>NUCLEOTIDE SEQUENCE [LARGE SCALE GENOMIC DNA]</scope>
    <source>
        <strain evidence="2 3">CLA-AA-H246</strain>
    </source>
</reference>
<protein>
    <submittedName>
        <fullName evidence="2">ECF transporter S component</fullName>
    </submittedName>
</protein>
<feature type="transmembrane region" description="Helical" evidence="1">
    <location>
        <begin position="42"/>
        <end position="68"/>
    </location>
</feature>
<gene>
    <name evidence="2" type="ORF">LKD42_10535</name>
</gene>
<feature type="transmembrane region" description="Helical" evidence="1">
    <location>
        <begin position="169"/>
        <end position="196"/>
    </location>
</feature>
<evidence type="ECO:0000313" key="3">
    <source>
        <dbReference type="Proteomes" id="UP001299235"/>
    </source>
</evidence>